<keyword evidence="3" id="KW-0862">Zinc</keyword>
<dbReference type="Proteomes" id="UP000030665">
    <property type="component" value="Unassembled WGS sequence"/>
</dbReference>
<evidence type="ECO:0000259" key="4">
    <source>
        <dbReference type="Pfam" id="PF04500"/>
    </source>
</evidence>
<evidence type="ECO:0000256" key="1">
    <source>
        <dbReference type="ARBA" id="ARBA00022723"/>
    </source>
</evidence>
<evidence type="ECO:0000256" key="3">
    <source>
        <dbReference type="ARBA" id="ARBA00022833"/>
    </source>
</evidence>
<reference evidence="5" key="1">
    <citation type="submission" date="2014-01" db="EMBL/GenBank/DDBJ databases">
        <authorList>
            <person name="Aslett M."/>
        </authorList>
    </citation>
    <scope>NUCLEOTIDE SEQUENCE</scope>
</reference>
<dbReference type="STRING" id="36087.A0A077ZFH3"/>
<sequence>MAKVLYSQRLKPVICYNGYCYHLHSFNANRERRYWRCIKRKICKARLTTGLDLKEITIITDGTDSHQHAACAEENAEEIGSSLKRCVREESAATLSEEHGEDSDDIGGEDVASIVPKRNRLSRMIDGRKKSRPLTNSARLEEIEIPVRLTVTSRGEPFLMHDSGIEDDKRVLLFCTDENLRYLSSSTMLFCDGMSATNSSQVAELFIVYGVLRDCPIPLLYAITTAKREDGYKYVYGKILGLAREKKLKVQPSLCMMDFQPANMNAIQEIFPKVWIKGCLFSFAQLLRQRISFLQLTSRYELLESSIRKCVSMLFALPFVPLEDVGEAFEHIAETAEEDLDDLINYFERLFVHGRPGKGERQPEPPKFPPETWNCYALVLSTEYEKDVVLKGWHEKFQTLFEAHQYSLCSLVEALKDEQRNNEQSIAEMLCKGAKKKPSAAAQYRKRHLQIRKLVTKYVQYKTKGRIDLYLTEIARQLEES</sequence>
<reference evidence="5" key="2">
    <citation type="submission" date="2014-03" db="EMBL/GenBank/DDBJ databases">
        <title>The whipworm genome and dual-species transcriptomics of an intimate host-pathogen interaction.</title>
        <authorList>
            <person name="Foth B.J."/>
            <person name="Tsai I.J."/>
            <person name="Reid A.J."/>
            <person name="Bancroft A.J."/>
            <person name="Nichol S."/>
            <person name="Tracey A."/>
            <person name="Holroyd N."/>
            <person name="Cotton J.A."/>
            <person name="Stanley E.J."/>
            <person name="Zarowiecki M."/>
            <person name="Liu J.Z."/>
            <person name="Huckvale T."/>
            <person name="Cooper P.J."/>
            <person name="Grencis R.K."/>
            <person name="Berriman M."/>
        </authorList>
    </citation>
    <scope>NUCLEOTIDE SEQUENCE [LARGE SCALE GENOMIC DNA]</scope>
</reference>
<dbReference type="OrthoDB" id="5869703at2759"/>
<keyword evidence="1" id="KW-0479">Metal-binding</keyword>
<evidence type="ECO:0000313" key="6">
    <source>
        <dbReference type="Proteomes" id="UP000030665"/>
    </source>
</evidence>
<dbReference type="Gene3D" id="2.20.25.240">
    <property type="match status" value="1"/>
</dbReference>
<evidence type="ECO:0000256" key="2">
    <source>
        <dbReference type="ARBA" id="ARBA00022771"/>
    </source>
</evidence>
<dbReference type="InterPro" id="IPR007588">
    <property type="entry name" value="Znf_FLYWCH"/>
</dbReference>
<dbReference type="GO" id="GO:0008270">
    <property type="term" value="F:zinc ion binding"/>
    <property type="evidence" value="ECO:0007669"/>
    <property type="project" value="UniProtKB-KW"/>
</dbReference>
<dbReference type="AlphaFoldDB" id="A0A077ZFH3"/>
<keyword evidence="6" id="KW-1185">Reference proteome</keyword>
<name>A0A077ZFH3_TRITR</name>
<accession>A0A077ZFH3</accession>
<protein>
    <submittedName>
        <fullName evidence="5">FLYWCH and MULE domain containing protein</fullName>
    </submittedName>
</protein>
<keyword evidence="2" id="KW-0863">Zinc-finger</keyword>
<gene>
    <name evidence="5" type="ORF">TTRE_0000658001</name>
</gene>
<feature type="domain" description="FLYWCH-type" evidence="4">
    <location>
        <begin position="6"/>
        <end position="66"/>
    </location>
</feature>
<evidence type="ECO:0000313" key="5">
    <source>
        <dbReference type="EMBL" id="CDW58273.1"/>
    </source>
</evidence>
<organism evidence="5 6">
    <name type="scientific">Trichuris trichiura</name>
    <name type="common">Whipworm</name>
    <name type="synonym">Trichocephalus trichiurus</name>
    <dbReference type="NCBI Taxonomy" id="36087"/>
    <lineage>
        <taxon>Eukaryota</taxon>
        <taxon>Metazoa</taxon>
        <taxon>Ecdysozoa</taxon>
        <taxon>Nematoda</taxon>
        <taxon>Enoplea</taxon>
        <taxon>Dorylaimia</taxon>
        <taxon>Trichinellida</taxon>
        <taxon>Trichuridae</taxon>
        <taxon>Trichuris</taxon>
    </lineage>
</organism>
<dbReference type="Pfam" id="PF04500">
    <property type="entry name" value="FLYWCH"/>
    <property type="match status" value="1"/>
</dbReference>
<dbReference type="EMBL" id="HG806299">
    <property type="protein sequence ID" value="CDW58273.1"/>
    <property type="molecule type" value="Genomic_DNA"/>
</dbReference>
<proteinExistence type="predicted"/>